<feature type="compositionally biased region" description="Polar residues" evidence="1">
    <location>
        <begin position="192"/>
        <end position="207"/>
    </location>
</feature>
<feature type="region of interest" description="Disordered" evidence="1">
    <location>
        <begin position="163"/>
        <end position="248"/>
    </location>
</feature>
<name>A0ABP0VUN2_9BRYO</name>
<sequence>MASNNVHSGSDVQQQSSNQKAPEPVQQPLEEKLGQLKVAAQGKLGSVAGEAKESLDKAQLAAQKRHEEAKQELSPAGQEQYNSARKQLGGAYQTAQNTGSQVAQQLGLANKQVSEGVHDLGGAARKEAEQHSNEVEGHVQQGKGALQQGIATVQDAFRQGTAVATDKLQQKEPSHKVQANSEQQQQQPPPNTLLQSITAVVSQTASSVKEALVGKNSTPTTDEGAQSTAASHEDVGQDGAQATKPVSSSIADAMTAVTNAVKWTVAPTATDHPVEDDDKSNVQ</sequence>
<feature type="compositionally biased region" description="Polar residues" evidence="1">
    <location>
        <begin position="215"/>
        <end position="230"/>
    </location>
</feature>
<organism evidence="2 3">
    <name type="scientific">Sphagnum jensenii</name>
    <dbReference type="NCBI Taxonomy" id="128206"/>
    <lineage>
        <taxon>Eukaryota</taxon>
        <taxon>Viridiplantae</taxon>
        <taxon>Streptophyta</taxon>
        <taxon>Embryophyta</taxon>
        <taxon>Bryophyta</taxon>
        <taxon>Sphagnophytina</taxon>
        <taxon>Sphagnopsida</taxon>
        <taxon>Sphagnales</taxon>
        <taxon>Sphagnaceae</taxon>
        <taxon>Sphagnum</taxon>
    </lineage>
</organism>
<feature type="compositionally biased region" description="Polar residues" evidence="1">
    <location>
        <begin position="1"/>
        <end position="20"/>
    </location>
</feature>
<dbReference type="EMBL" id="OZ020105">
    <property type="protein sequence ID" value="CAK9257097.1"/>
    <property type="molecule type" value="Genomic_DNA"/>
</dbReference>
<feature type="region of interest" description="Disordered" evidence="1">
    <location>
        <begin position="49"/>
        <end position="147"/>
    </location>
</feature>
<protein>
    <submittedName>
        <fullName evidence="2">Uncharacterized protein</fullName>
    </submittedName>
</protein>
<proteinExistence type="predicted"/>
<gene>
    <name evidence="2" type="ORF">CSSPJE1EN1_LOCUS2575</name>
</gene>
<feature type="compositionally biased region" description="Polar residues" evidence="1">
    <location>
        <begin position="93"/>
        <end position="104"/>
    </location>
</feature>
<feature type="region of interest" description="Disordered" evidence="1">
    <location>
        <begin position="1"/>
        <end position="34"/>
    </location>
</feature>
<keyword evidence="3" id="KW-1185">Reference proteome</keyword>
<evidence type="ECO:0000256" key="1">
    <source>
        <dbReference type="SAM" id="MobiDB-lite"/>
    </source>
</evidence>
<dbReference type="Proteomes" id="UP001497444">
    <property type="component" value="Chromosome 10"/>
</dbReference>
<feature type="compositionally biased region" description="Basic and acidic residues" evidence="1">
    <location>
        <begin position="124"/>
        <end position="137"/>
    </location>
</feature>
<accession>A0ABP0VUN2</accession>
<evidence type="ECO:0000313" key="2">
    <source>
        <dbReference type="EMBL" id="CAK9257097.1"/>
    </source>
</evidence>
<evidence type="ECO:0000313" key="3">
    <source>
        <dbReference type="Proteomes" id="UP001497444"/>
    </source>
</evidence>
<reference evidence="2" key="1">
    <citation type="submission" date="2024-02" db="EMBL/GenBank/DDBJ databases">
        <authorList>
            <consortium name="ELIXIR-Norway"/>
            <consortium name="Elixir Norway"/>
        </authorList>
    </citation>
    <scope>NUCLEOTIDE SEQUENCE</scope>
</reference>